<reference evidence="3" key="1">
    <citation type="journal article" date="2021" name="Environ. Microbiol.">
        <title>Cryptic niche differentiation of novel sediment ecotypes of Rugeria pomeroyi correlates with nitrate respiration.</title>
        <authorList>
            <person name="Lin X."/>
            <person name="McNichol J."/>
            <person name="Chu X."/>
            <person name="Qian Y."/>
            <person name="Luo H."/>
        </authorList>
    </citation>
    <scope>NUCLEOTIDE SEQUENCE</scope>
    <source>
        <strain evidence="3">SZCCDBB064</strain>
    </source>
</reference>
<name>A0A9Q3ZMM0_9RHOB</name>
<feature type="domain" description="SseB protein N-terminal" evidence="2">
    <location>
        <begin position="14"/>
        <end position="122"/>
    </location>
</feature>
<dbReference type="Proteomes" id="UP000813672">
    <property type="component" value="Unassembled WGS sequence"/>
</dbReference>
<evidence type="ECO:0000256" key="1">
    <source>
        <dbReference type="SAM" id="MobiDB-lite"/>
    </source>
</evidence>
<proteinExistence type="predicted"/>
<sequence>MSQTGAQTPLDRAHAAMEADADDDAARLRFFERLGDAELFLLLTEEARGENLSPELFDLADGRFVLVFDREERLAAFTGRPAPYAALSGRVLAAMLAGQGVGLGLNLDVAPSAMLIPAEALGWLSETLGHGPDQIEARITEVTAPGGLPEALLSALDAKLVTAAGLAQGAYLAGVVYQDGGRGHLLGFVDAREGAEPALAKAASEALTFSGVEAGMMDVGFFAASDPMAATLSRVGLRFDLPAPPEPARGPAAPGMDPDAPPRLK</sequence>
<organism evidence="3 4">
    <name type="scientific">Ruegeria pomeroyi</name>
    <dbReference type="NCBI Taxonomy" id="89184"/>
    <lineage>
        <taxon>Bacteria</taxon>
        <taxon>Pseudomonadati</taxon>
        <taxon>Pseudomonadota</taxon>
        <taxon>Alphaproteobacteria</taxon>
        <taxon>Rhodobacterales</taxon>
        <taxon>Roseobacteraceae</taxon>
        <taxon>Ruegeria</taxon>
    </lineage>
</organism>
<dbReference type="EMBL" id="JAGQAF010000002">
    <property type="protein sequence ID" value="MCE8536744.1"/>
    <property type="molecule type" value="Genomic_DNA"/>
</dbReference>
<comment type="caution">
    <text evidence="3">The sequence shown here is derived from an EMBL/GenBank/DDBJ whole genome shotgun (WGS) entry which is preliminary data.</text>
</comment>
<dbReference type="RefSeq" id="WP_234218588.1">
    <property type="nucleotide sequence ID" value="NZ_JAGQAF010000002.1"/>
</dbReference>
<protein>
    <submittedName>
        <fullName evidence="3">SseB family protein</fullName>
    </submittedName>
</protein>
<feature type="region of interest" description="Disordered" evidence="1">
    <location>
        <begin position="241"/>
        <end position="265"/>
    </location>
</feature>
<accession>A0A9Q3ZMM0</accession>
<gene>
    <name evidence="3" type="ORF">KBY27_04675</name>
</gene>
<feature type="compositionally biased region" description="Low complexity" evidence="1">
    <location>
        <begin position="249"/>
        <end position="258"/>
    </location>
</feature>
<dbReference type="AlphaFoldDB" id="A0A9Q3ZMM0"/>
<dbReference type="InterPro" id="IPR009839">
    <property type="entry name" value="SseB_N"/>
</dbReference>
<evidence type="ECO:0000313" key="3">
    <source>
        <dbReference type="EMBL" id="MCE8536744.1"/>
    </source>
</evidence>
<dbReference type="Pfam" id="PF07179">
    <property type="entry name" value="SseB"/>
    <property type="match status" value="1"/>
</dbReference>
<evidence type="ECO:0000313" key="4">
    <source>
        <dbReference type="Proteomes" id="UP000813672"/>
    </source>
</evidence>
<evidence type="ECO:0000259" key="2">
    <source>
        <dbReference type="Pfam" id="PF07179"/>
    </source>
</evidence>